<evidence type="ECO:0000256" key="5">
    <source>
        <dbReference type="ARBA" id="ARBA00022927"/>
    </source>
</evidence>
<evidence type="ECO:0000256" key="1">
    <source>
        <dbReference type="ARBA" id="ARBA00004601"/>
    </source>
</evidence>
<dbReference type="GO" id="GO:0000938">
    <property type="term" value="C:GARP complex"/>
    <property type="evidence" value="ECO:0007669"/>
    <property type="project" value="TreeGrafter"/>
</dbReference>
<dbReference type="GO" id="GO:0019905">
    <property type="term" value="F:syntaxin binding"/>
    <property type="evidence" value="ECO:0007669"/>
    <property type="project" value="TreeGrafter"/>
</dbReference>
<accession>A0A0K2TWY5</accession>
<feature type="domain" description="Vps52 C-terminal" evidence="8">
    <location>
        <begin position="246"/>
        <end position="565"/>
    </location>
</feature>
<dbReference type="GO" id="GO:0005829">
    <property type="term" value="C:cytosol"/>
    <property type="evidence" value="ECO:0007669"/>
    <property type="project" value="GOC"/>
</dbReference>
<dbReference type="PANTHER" id="PTHR14190:SF7">
    <property type="entry name" value="VACUOLAR PROTEIN SORTING-ASSOCIATED PROTEIN 52 HOMOLOG"/>
    <property type="match status" value="1"/>
</dbReference>
<keyword evidence="5" id="KW-0653">Protein transport</keyword>
<proteinExistence type="inferred from homology"/>
<keyword evidence="4" id="KW-0813">Transport</keyword>
<evidence type="ECO:0000259" key="7">
    <source>
        <dbReference type="Pfam" id="PF04129"/>
    </source>
</evidence>
<dbReference type="GO" id="GO:0032456">
    <property type="term" value="P:endocytic recycling"/>
    <property type="evidence" value="ECO:0007669"/>
    <property type="project" value="TreeGrafter"/>
</dbReference>
<dbReference type="InterPro" id="IPR007258">
    <property type="entry name" value="Vps52"/>
</dbReference>
<dbReference type="KEGG" id="lsm:121122641"/>
<sequence>MLSSHLEDDDFLDDNKLHENLEDSVLKEAIEMGVDLREYSKKIENELRAVENESIKDYIKEAKNIASLHNQIEDCDGILMRMENMLLGFKTDLSSISQEIISLQQQSVDMNLKLKNRQSVHEELSQFVTDLVIPENMIKILMHTPVTDVDFLEQLKNLEKKINFLKEQSFSDARSCSDVKDTVEKLKIACITKIREFLLERINQFKKPLANNHIPQNMMLKFGFYYKFVMANNRDVAKEIKDEYVDTMSKVLFSYFKSYSGRLLKLQYGDLASREDLLGADDSKLGRFSGPSFIFSSKPNLKNKATVFSLGSRDDVLSSELEMPIIVPHHANQKNDTKYPFEFLFRSEQYALVENGCREYLFLVDFFMVESDTTPANEMFNAVMGRTFQHIIKQIDHYTQESYDCIALFLCIHLIYKYRILCHKRAVTAMDRYWDTVQGLFWSRLTRVFEMNVQSIRDCDPSRLKLLDLRPHYITRRYSEFSAAFICINDNFPDMEINRLLSQLQIEEDSLIIKMSLVFQQRREQLIFIINNYDVIISILSERINSDSKESDIFQEQMNIHISEYITLVLSPKFGAIINFLNEAEPLVENNKTDKLLQEEKRVLCIIEKFNSEWKKSLDDINSEVFASFPNLKNGTSILQQILTNFVQYYHRFHKIISLPIFSNSSCRTNLINVHQLMVEVKKFKPQF</sequence>
<evidence type="ECO:0000256" key="4">
    <source>
        <dbReference type="ARBA" id="ARBA00022448"/>
    </source>
</evidence>
<dbReference type="Pfam" id="PF04129">
    <property type="entry name" value="Vps52_CC"/>
    <property type="match status" value="1"/>
</dbReference>
<dbReference type="OrthoDB" id="19482at2759"/>
<dbReference type="RefSeq" id="XP_040573609.1">
    <property type="nucleotide sequence ID" value="XM_040717675.2"/>
</dbReference>
<evidence type="ECO:0000313" key="9">
    <source>
        <dbReference type="EMBL" id="CDW30519.1"/>
    </source>
</evidence>
<protein>
    <recommendedName>
        <fullName evidence="3">Vacuolar protein sorting-associated protein 52 homolog</fullName>
    </recommendedName>
</protein>
<dbReference type="PANTHER" id="PTHR14190">
    <property type="entry name" value="SUPPRESSOR OF ACTIN MUTATIONS 2/VACUOLAR PROTEIN SORTING 52"/>
    <property type="match status" value="1"/>
</dbReference>
<dbReference type="GO" id="GO:0015031">
    <property type="term" value="P:protein transport"/>
    <property type="evidence" value="ECO:0007669"/>
    <property type="project" value="UniProtKB-KW"/>
</dbReference>
<dbReference type="InterPro" id="IPR048361">
    <property type="entry name" value="Vps52_C"/>
</dbReference>
<dbReference type="GeneID" id="121122641"/>
<keyword evidence="6" id="KW-0333">Golgi apparatus</keyword>
<dbReference type="EMBL" id="HACA01013158">
    <property type="protein sequence ID" value="CDW30519.1"/>
    <property type="molecule type" value="Transcribed_RNA"/>
</dbReference>
<dbReference type="InterPro" id="IPR048319">
    <property type="entry name" value="Vps52_CC"/>
</dbReference>
<evidence type="ECO:0000256" key="3">
    <source>
        <dbReference type="ARBA" id="ARBA00017083"/>
    </source>
</evidence>
<comment type="similarity">
    <text evidence="2">Belongs to the VPS52 family.</text>
</comment>
<name>A0A0K2TWY5_LEPSM</name>
<dbReference type="CTD" id="6293"/>
<reference evidence="9" key="1">
    <citation type="submission" date="2014-05" db="EMBL/GenBank/DDBJ databases">
        <authorList>
            <person name="Chronopoulou M."/>
        </authorList>
    </citation>
    <scope>NUCLEOTIDE SEQUENCE</scope>
    <source>
        <tissue evidence="9">Whole organism</tissue>
    </source>
</reference>
<comment type="subcellular location">
    <subcellularLocation>
        <location evidence="1">Golgi apparatus</location>
        <location evidence="1">trans-Golgi network</location>
    </subcellularLocation>
</comment>
<dbReference type="GO" id="GO:0042147">
    <property type="term" value="P:retrograde transport, endosome to Golgi"/>
    <property type="evidence" value="ECO:0007669"/>
    <property type="project" value="TreeGrafter"/>
</dbReference>
<dbReference type="Pfam" id="PF20655">
    <property type="entry name" value="Vps52_C"/>
    <property type="match status" value="1"/>
</dbReference>
<evidence type="ECO:0000256" key="2">
    <source>
        <dbReference type="ARBA" id="ARBA00008180"/>
    </source>
</evidence>
<evidence type="ECO:0000259" key="8">
    <source>
        <dbReference type="Pfam" id="PF20655"/>
    </source>
</evidence>
<dbReference type="GO" id="GO:0006896">
    <property type="term" value="P:Golgi to vacuole transport"/>
    <property type="evidence" value="ECO:0007669"/>
    <property type="project" value="TreeGrafter"/>
</dbReference>
<organism evidence="9">
    <name type="scientific">Lepeophtheirus salmonis</name>
    <name type="common">Salmon louse</name>
    <name type="synonym">Caligus salmonis</name>
    <dbReference type="NCBI Taxonomy" id="72036"/>
    <lineage>
        <taxon>Eukaryota</taxon>
        <taxon>Metazoa</taxon>
        <taxon>Ecdysozoa</taxon>
        <taxon>Arthropoda</taxon>
        <taxon>Crustacea</taxon>
        <taxon>Multicrustacea</taxon>
        <taxon>Hexanauplia</taxon>
        <taxon>Copepoda</taxon>
        <taxon>Siphonostomatoida</taxon>
        <taxon>Caligidae</taxon>
        <taxon>Lepeophtheirus</taxon>
    </lineage>
</organism>
<feature type="domain" description="Vps52 coiled-coil" evidence="7">
    <location>
        <begin position="57"/>
        <end position="229"/>
    </location>
</feature>
<dbReference type="GO" id="GO:0007041">
    <property type="term" value="P:lysosomal transport"/>
    <property type="evidence" value="ECO:0007669"/>
    <property type="project" value="TreeGrafter"/>
</dbReference>
<dbReference type="AlphaFoldDB" id="A0A0K2TWY5"/>
<evidence type="ECO:0000256" key="6">
    <source>
        <dbReference type="ARBA" id="ARBA00023034"/>
    </source>
</evidence>